<reference evidence="10" key="1">
    <citation type="submission" date="2012-09" db="EMBL/GenBank/DDBJ databases">
        <authorList>
            <person name="Martin A.A."/>
        </authorList>
    </citation>
    <scope>NUCLEOTIDE SEQUENCE</scope>
</reference>
<evidence type="ECO:0000256" key="3">
    <source>
        <dbReference type="ARBA" id="ARBA00022741"/>
    </source>
</evidence>
<keyword evidence="3 8" id="KW-0547">Nucleotide-binding</keyword>
<dbReference type="Gene3D" id="1.10.510.10">
    <property type="entry name" value="Transferase(Phosphotransferase) domain 1"/>
    <property type="match status" value="1"/>
</dbReference>
<dbReference type="WBParaSite" id="ACAC_0001108601-mRNA-1">
    <property type="protein sequence ID" value="ACAC_0001108601-mRNA-1"/>
    <property type="gene ID" value="ACAC_0001108601"/>
</dbReference>
<evidence type="ECO:0000313" key="10">
    <source>
        <dbReference type="Proteomes" id="UP000035642"/>
    </source>
</evidence>
<feature type="binding site" evidence="8">
    <location>
        <position position="72"/>
    </location>
    <ligand>
        <name>ATP</name>
        <dbReference type="ChEBI" id="CHEBI:30616"/>
    </ligand>
</feature>
<evidence type="ECO:0000259" key="9">
    <source>
        <dbReference type="PROSITE" id="PS50011"/>
    </source>
</evidence>
<dbReference type="InterPro" id="IPR000719">
    <property type="entry name" value="Prot_kinase_dom"/>
</dbReference>
<proteinExistence type="predicted"/>
<sequence length="92" mass="11050">MHQVKREIKIQYHLKHPNILRLMGYFHDQQRVYIILEFAEGGDLYDRMKKKWKYVRQLVDGLSYCHAKRIADFGWAVVSARPRRETICGTLD</sequence>
<dbReference type="PROSITE" id="PS50011">
    <property type="entry name" value="PROTEIN_KINASE_DOM"/>
    <property type="match status" value="1"/>
</dbReference>
<dbReference type="AlphaFoldDB" id="A0A0K0DIG6"/>
<evidence type="ECO:0000256" key="6">
    <source>
        <dbReference type="ARBA" id="ARBA00047899"/>
    </source>
</evidence>
<dbReference type="Proteomes" id="UP000035642">
    <property type="component" value="Unassembled WGS sequence"/>
</dbReference>
<evidence type="ECO:0000313" key="11">
    <source>
        <dbReference type="WBParaSite" id="ACAC_0001108601-mRNA-1"/>
    </source>
</evidence>
<keyword evidence="10" id="KW-1185">Reference proteome</keyword>
<dbReference type="Pfam" id="PF00069">
    <property type="entry name" value="Pkinase"/>
    <property type="match status" value="1"/>
</dbReference>
<keyword evidence="2" id="KW-0808">Transferase</keyword>
<protein>
    <submittedName>
        <fullName evidence="11">Aurora kinase</fullName>
    </submittedName>
</protein>
<dbReference type="PANTHER" id="PTHR24350">
    <property type="entry name" value="SERINE/THREONINE-PROTEIN KINASE IAL-RELATED"/>
    <property type="match status" value="1"/>
</dbReference>
<keyword evidence="4" id="KW-0418">Kinase</keyword>
<dbReference type="GO" id="GO:0005524">
    <property type="term" value="F:ATP binding"/>
    <property type="evidence" value="ECO:0007669"/>
    <property type="project" value="UniProtKB-KW"/>
</dbReference>
<comment type="catalytic activity">
    <reaction evidence="6">
        <text>L-threonyl-[protein] + ATP = O-phospho-L-threonyl-[protein] + ADP + H(+)</text>
        <dbReference type="Rhea" id="RHEA:46608"/>
        <dbReference type="Rhea" id="RHEA-COMP:11060"/>
        <dbReference type="Rhea" id="RHEA-COMP:11605"/>
        <dbReference type="ChEBI" id="CHEBI:15378"/>
        <dbReference type="ChEBI" id="CHEBI:30013"/>
        <dbReference type="ChEBI" id="CHEBI:30616"/>
        <dbReference type="ChEBI" id="CHEBI:61977"/>
        <dbReference type="ChEBI" id="CHEBI:456216"/>
        <dbReference type="EC" id="2.7.11.1"/>
    </reaction>
</comment>
<accession>A0A0K0DIG6</accession>
<keyword evidence="5 8" id="KW-0067">ATP-binding</keyword>
<feature type="binding site" evidence="8">
    <location>
        <begin position="37"/>
        <end position="39"/>
    </location>
    <ligand>
        <name>ATP</name>
        <dbReference type="ChEBI" id="CHEBI:30616"/>
    </ligand>
</feature>
<evidence type="ECO:0000256" key="8">
    <source>
        <dbReference type="PIRSR" id="PIRSR630616-2"/>
    </source>
</evidence>
<evidence type="ECO:0000256" key="7">
    <source>
        <dbReference type="ARBA" id="ARBA00048679"/>
    </source>
</evidence>
<dbReference type="STRING" id="6313.A0A0K0DIG6"/>
<evidence type="ECO:0000256" key="2">
    <source>
        <dbReference type="ARBA" id="ARBA00022679"/>
    </source>
</evidence>
<dbReference type="InterPro" id="IPR011009">
    <property type="entry name" value="Kinase-like_dom_sf"/>
</dbReference>
<dbReference type="SUPFAM" id="SSF56112">
    <property type="entry name" value="Protein kinase-like (PK-like)"/>
    <property type="match status" value="1"/>
</dbReference>
<organism evidence="10 11">
    <name type="scientific">Angiostrongylus cantonensis</name>
    <name type="common">Rat lungworm</name>
    <dbReference type="NCBI Taxonomy" id="6313"/>
    <lineage>
        <taxon>Eukaryota</taxon>
        <taxon>Metazoa</taxon>
        <taxon>Ecdysozoa</taxon>
        <taxon>Nematoda</taxon>
        <taxon>Chromadorea</taxon>
        <taxon>Rhabditida</taxon>
        <taxon>Rhabditina</taxon>
        <taxon>Rhabditomorpha</taxon>
        <taxon>Strongyloidea</taxon>
        <taxon>Metastrongylidae</taxon>
        <taxon>Angiostrongylus</taxon>
    </lineage>
</organism>
<keyword evidence="1" id="KW-0723">Serine/threonine-protein kinase</keyword>
<comment type="catalytic activity">
    <reaction evidence="7">
        <text>L-seryl-[protein] + ATP = O-phospho-L-seryl-[protein] + ADP + H(+)</text>
        <dbReference type="Rhea" id="RHEA:17989"/>
        <dbReference type="Rhea" id="RHEA-COMP:9863"/>
        <dbReference type="Rhea" id="RHEA-COMP:11604"/>
        <dbReference type="ChEBI" id="CHEBI:15378"/>
        <dbReference type="ChEBI" id="CHEBI:29999"/>
        <dbReference type="ChEBI" id="CHEBI:30616"/>
        <dbReference type="ChEBI" id="CHEBI:83421"/>
        <dbReference type="ChEBI" id="CHEBI:456216"/>
        <dbReference type="EC" id="2.7.11.1"/>
    </reaction>
</comment>
<dbReference type="GO" id="GO:0004674">
    <property type="term" value="F:protein serine/threonine kinase activity"/>
    <property type="evidence" value="ECO:0007669"/>
    <property type="project" value="UniProtKB-KW"/>
</dbReference>
<dbReference type="InterPro" id="IPR030616">
    <property type="entry name" value="Aur-like"/>
</dbReference>
<evidence type="ECO:0000256" key="5">
    <source>
        <dbReference type="ARBA" id="ARBA00022840"/>
    </source>
</evidence>
<reference evidence="11" key="2">
    <citation type="submission" date="2017-02" db="UniProtKB">
        <authorList>
            <consortium name="WormBaseParasite"/>
        </authorList>
    </citation>
    <scope>IDENTIFICATION</scope>
</reference>
<evidence type="ECO:0000256" key="4">
    <source>
        <dbReference type="ARBA" id="ARBA00022777"/>
    </source>
</evidence>
<feature type="domain" description="Protein kinase" evidence="9">
    <location>
        <begin position="1"/>
        <end position="92"/>
    </location>
</feature>
<name>A0A0K0DIG6_ANGCA</name>
<evidence type="ECO:0000256" key="1">
    <source>
        <dbReference type="ARBA" id="ARBA00022527"/>
    </source>
</evidence>